<gene>
    <name evidence="2" type="ORF">H8R02_19850</name>
</gene>
<keyword evidence="3" id="KW-1185">Reference proteome</keyword>
<dbReference type="Proteomes" id="UP000596827">
    <property type="component" value="Unassembled WGS sequence"/>
</dbReference>
<evidence type="ECO:0000313" key="3">
    <source>
        <dbReference type="Proteomes" id="UP000596827"/>
    </source>
</evidence>
<dbReference type="PANTHER" id="PTHR32305">
    <property type="match status" value="1"/>
</dbReference>
<organism evidence="2 3">
    <name type="scientific">Ramlibacter albus</name>
    <dbReference type="NCBI Taxonomy" id="2079448"/>
    <lineage>
        <taxon>Bacteria</taxon>
        <taxon>Pseudomonadati</taxon>
        <taxon>Pseudomonadota</taxon>
        <taxon>Betaproteobacteria</taxon>
        <taxon>Burkholderiales</taxon>
        <taxon>Comamonadaceae</taxon>
        <taxon>Ramlibacter</taxon>
    </lineage>
</organism>
<comment type="caution">
    <text evidence="2">The sequence shown here is derived from an EMBL/GenBank/DDBJ whole genome shotgun (WGS) entry which is preliminary data.</text>
</comment>
<dbReference type="Gene3D" id="2.180.10.10">
    <property type="entry name" value="RHS repeat-associated core"/>
    <property type="match status" value="1"/>
</dbReference>
<dbReference type="RefSeq" id="WP_187083208.1">
    <property type="nucleotide sequence ID" value="NZ_JACORU010000007.1"/>
</dbReference>
<reference evidence="2" key="1">
    <citation type="submission" date="2020-08" db="EMBL/GenBank/DDBJ databases">
        <title>Ramlibacter sp. GTP1 16S ribosomal RNA gene genome sequencing and assembly.</title>
        <authorList>
            <person name="Kang M."/>
        </authorList>
    </citation>
    <scope>NUCLEOTIDE SEQUENCE</scope>
    <source>
        <strain evidence="2">GTP1</strain>
    </source>
</reference>
<dbReference type="InterPro" id="IPR050708">
    <property type="entry name" value="T6SS_VgrG/RHS"/>
</dbReference>
<dbReference type="AlphaFoldDB" id="A0A923S4B2"/>
<evidence type="ECO:0000313" key="2">
    <source>
        <dbReference type="EMBL" id="MBC5766733.1"/>
    </source>
</evidence>
<dbReference type="EMBL" id="JACORU010000007">
    <property type="protein sequence ID" value="MBC5766733.1"/>
    <property type="molecule type" value="Genomic_DNA"/>
</dbReference>
<dbReference type="InterPro" id="IPR001826">
    <property type="entry name" value="RHS"/>
</dbReference>
<feature type="domain" description="RHS protein conserved region" evidence="1">
    <location>
        <begin position="69"/>
        <end position="89"/>
    </location>
</feature>
<sequence length="343" mass="37469">MAFPKGDKASLGQSFVYADGQLPSWALLGEYDNGTATGKGSAEIIWLPVEGGSAIPVGIYKNGKVYAVHTDHLGTPRQITDADNKVVWQLAYSAPGTNEPTGILTAGNGGQLRATNPSIEVNIRGAGQYYDRESRLLDNGFRSIGRHGRYAQADPLGIYPGFNRYLHVGANPFGATDPLGLWSTAAHNAFIDRAFAALPAPLREAIKTGSAEADSLYYQSGEYSFMHAMSSNQFSSDQARTKYCVFVNERMALFRQLLETARSPLARKAAYAQLGMAMHAVMDSTSPAHRGFQKWEWAQRHRHGPKAFQSRSEEDLDSVDAYMQETVQKMLDVFSGSAPCECP</sequence>
<dbReference type="NCBIfam" id="TIGR03696">
    <property type="entry name" value="Rhs_assc_core"/>
    <property type="match status" value="1"/>
</dbReference>
<protein>
    <submittedName>
        <fullName evidence="2">RHS domain-containing protein</fullName>
    </submittedName>
</protein>
<dbReference type="PANTHER" id="PTHR32305:SF15">
    <property type="entry name" value="PROTEIN RHSA-RELATED"/>
    <property type="match status" value="1"/>
</dbReference>
<dbReference type="Pfam" id="PF03527">
    <property type="entry name" value="RHS"/>
    <property type="match status" value="1"/>
</dbReference>
<evidence type="ECO:0000259" key="1">
    <source>
        <dbReference type="Pfam" id="PF03527"/>
    </source>
</evidence>
<dbReference type="InterPro" id="IPR022385">
    <property type="entry name" value="Rhs_assc_core"/>
</dbReference>
<proteinExistence type="predicted"/>
<name>A0A923S4B2_9BURK</name>
<accession>A0A923S4B2</accession>